<gene>
    <name evidence="2" type="ORF">DCP75_02805</name>
</gene>
<accession>A0A3C1KIW3</accession>
<name>A0A3C1KIW3_9GAMM</name>
<dbReference type="InterPro" id="IPR007844">
    <property type="entry name" value="AsmA"/>
</dbReference>
<dbReference type="AlphaFoldDB" id="A0A3C1KIW3"/>
<evidence type="ECO:0000259" key="1">
    <source>
        <dbReference type="Pfam" id="PF05170"/>
    </source>
</evidence>
<comment type="caution">
    <text evidence="2">The sequence shown here is derived from an EMBL/GenBank/DDBJ whole genome shotgun (WGS) entry which is preliminary data.</text>
</comment>
<evidence type="ECO:0000313" key="2">
    <source>
        <dbReference type="EMBL" id="HAN26650.1"/>
    </source>
</evidence>
<dbReference type="PANTHER" id="PTHR30441:SF4">
    <property type="entry name" value="PROTEIN ASMA"/>
    <property type="match status" value="1"/>
</dbReference>
<dbReference type="Pfam" id="PF05170">
    <property type="entry name" value="AsmA"/>
    <property type="match status" value="1"/>
</dbReference>
<dbReference type="InterPro" id="IPR052894">
    <property type="entry name" value="AsmA-related"/>
</dbReference>
<protein>
    <recommendedName>
        <fullName evidence="1">AsmA domain-containing protein</fullName>
    </recommendedName>
</protein>
<evidence type="ECO:0000313" key="3">
    <source>
        <dbReference type="Proteomes" id="UP000259273"/>
    </source>
</evidence>
<dbReference type="Proteomes" id="UP000259273">
    <property type="component" value="Unassembled WGS sequence"/>
</dbReference>
<feature type="domain" description="AsmA" evidence="1">
    <location>
        <begin position="664"/>
        <end position="972"/>
    </location>
</feature>
<dbReference type="GO" id="GO:0005886">
    <property type="term" value="C:plasma membrane"/>
    <property type="evidence" value="ECO:0007669"/>
    <property type="project" value="TreeGrafter"/>
</dbReference>
<sequence>MRKLWIVPLALLLVAFVATFVLLSTPGLLTRALQWGTASFTDYRLEIEGLAFEPSQLRLEFDTLQLLPKGSTGPALLTVQGFAGDTRLADLRRGNLEATTLKSESVVVYVSAEDDSEDPTPAQWMQYLRFLPASLVVDTVHVVNRDGDVAIFPLRDIRGARSAADRFEVSLLADLNGAPLDITLKITAREIMSDQGRVTFSAQLAAPESGTRGTLEGLLTGYGDAFRFDVAVDAAFAEVATFIDLFPDAPPLAGALTMQGKLQGDLQSFSLTDAAFELDNRPAYFFEASGAMTSQGNPDPNLSLIASGELDSAKYFLRWLDLDLSPLGGIRASIALSGTMANPAIEQLTVVTASSEGLWIALNGSSGPGSLGSPQLPPDTHFTVHALAPSLALLSPWLGQAPTIDPGPWEFAATLRENDGALHVQNIMGQLGYSESTQLSVTGNVAQVALTPPEQGTRVAGIDLGLAVSSADLATPGRWFDTDVPPGFSLQGQVQVSGTDAELTLRDGYARITHELLTIDVNNLNTVLARNVGYQPQALQAEVLVQASEVAALGQFTALDLPPLGAGTLESLLNYDGERVALDTIRATLDSPAGELLVTGTLRDLTGAREAALNARVQRLSLDALLTQFTAGTTPPAELGSVSGRFTLRGTQADYELSSLEFSSAESASLDLRASGNGRYGSDGWSGAVSLNYGSDDRELLKALTGLSLKPVTGQADLTVDATSAQLQANAQLGDTALSLAGKATHTGGTIDGLQATLSSALVNLDDIGLQASGTEATDYRPTEQLDTDSDSRSLQQFLTSLPRYPIDLRIQLDTLRGEATRFDDINVHVNGSGTTYLLDQFDFSYDAAPAEIRGVVDISLDPPGLSIAGQAQSIPLNTLSRDLGIDTDISGSLNLRGGLSAQGATSAELLQQLDGSMAFALENATVEGAAYDVLATGILTWLFSGAALEKSTFLDCTMAQFILDNGVARTDSLFVESPNMIATGIGSFDLPKRTLALTLTPRSKSRSIQIPSSISLRGDMASPRTSVSPIAATLDISTEAMLFVPRLLVKIFGGGQSNSGATRPCEVLLTQ</sequence>
<proteinExistence type="predicted"/>
<reference evidence="2 3" key="1">
    <citation type="journal article" date="2018" name="Nat. Biotechnol.">
        <title>A standardized bacterial taxonomy based on genome phylogeny substantially revises the tree of life.</title>
        <authorList>
            <person name="Parks D.H."/>
            <person name="Chuvochina M."/>
            <person name="Waite D.W."/>
            <person name="Rinke C."/>
            <person name="Skarshewski A."/>
            <person name="Chaumeil P.A."/>
            <person name="Hugenholtz P."/>
        </authorList>
    </citation>
    <scope>NUCLEOTIDE SEQUENCE [LARGE SCALE GENOMIC DNA]</scope>
    <source>
        <strain evidence="2">UBA9158</strain>
    </source>
</reference>
<dbReference type="GO" id="GO:0090313">
    <property type="term" value="P:regulation of protein targeting to membrane"/>
    <property type="evidence" value="ECO:0007669"/>
    <property type="project" value="TreeGrafter"/>
</dbReference>
<dbReference type="STRING" id="1121937.GCA_000423125_00026"/>
<dbReference type="PANTHER" id="PTHR30441">
    <property type="entry name" value="DUF748 DOMAIN-CONTAINING PROTEIN"/>
    <property type="match status" value="1"/>
</dbReference>
<organism evidence="2 3">
    <name type="scientific">Haliea salexigens</name>
    <dbReference type="NCBI Taxonomy" id="287487"/>
    <lineage>
        <taxon>Bacteria</taxon>
        <taxon>Pseudomonadati</taxon>
        <taxon>Pseudomonadota</taxon>
        <taxon>Gammaproteobacteria</taxon>
        <taxon>Cellvibrionales</taxon>
        <taxon>Halieaceae</taxon>
        <taxon>Haliea</taxon>
    </lineage>
</organism>
<dbReference type="EMBL" id="DMND01000051">
    <property type="protein sequence ID" value="HAN26650.1"/>
    <property type="molecule type" value="Genomic_DNA"/>
</dbReference>